<reference evidence="3" key="1">
    <citation type="submission" date="2019-09" db="EMBL/GenBank/DDBJ databases">
        <title>Antimicrobial potential of Antarctic Bacteria.</title>
        <authorList>
            <person name="Benaud N."/>
            <person name="Edwards R.J."/>
            <person name="Ferrari B.C."/>
        </authorList>
    </citation>
    <scope>NUCLEOTIDE SEQUENCE [LARGE SCALE GENOMIC DNA]</scope>
    <source>
        <strain evidence="3">INR9</strain>
    </source>
</reference>
<name>A0A7G6YA94_9MICO</name>
<dbReference type="PANTHER" id="PTHR47572:SF5">
    <property type="entry name" value="BLR2277 PROTEIN"/>
    <property type="match status" value="1"/>
</dbReference>
<evidence type="ECO:0000259" key="1">
    <source>
        <dbReference type="Pfam" id="PF08450"/>
    </source>
</evidence>
<accession>A0A7G6YA94</accession>
<dbReference type="InterPro" id="IPR015943">
    <property type="entry name" value="WD40/YVTN_repeat-like_dom_sf"/>
</dbReference>
<dbReference type="RefSeq" id="WP_185278570.1">
    <property type="nucleotide sequence ID" value="NZ_CP043641.1"/>
</dbReference>
<dbReference type="AlphaFoldDB" id="A0A7G6YA94"/>
<dbReference type="InterPro" id="IPR011042">
    <property type="entry name" value="6-blade_b-propeller_TolB-like"/>
</dbReference>
<dbReference type="Gene3D" id="2.130.10.10">
    <property type="entry name" value="YVTN repeat-like/Quinoprotein amine dehydrogenase"/>
    <property type="match status" value="1"/>
</dbReference>
<gene>
    <name evidence="2" type="ORF">F1C12_09895</name>
</gene>
<dbReference type="Gene3D" id="2.120.10.30">
    <property type="entry name" value="TolB, C-terminal domain"/>
    <property type="match status" value="1"/>
</dbReference>
<proteinExistence type="predicted"/>
<dbReference type="KEGG" id="lse:F1C12_09895"/>
<dbReference type="Proteomes" id="UP000515511">
    <property type="component" value="Chromosome"/>
</dbReference>
<protein>
    <recommendedName>
        <fullName evidence="1">SMP-30/Gluconolactonase/LRE-like region domain-containing protein</fullName>
    </recommendedName>
</protein>
<organism evidence="2 3">
    <name type="scientific">Leifsonia shinshuensis</name>
    <dbReference type="NCBI Taxonomy" id="150026"/>
    <lineage>
        <taxon>Bacteria</taxon>
        <taxon>Bacillati</taxon>
        <taxon>Actinomycetota</taxon>
        <taxon>Actinomycetes</taxon>
        <taxon>Micrococcales</taxon>
        <taxon>Microbacteriaceae</taxon>
        <taxon>Leifsonia</taxon>
    </lineage>
</organism>
<dbReference type="SUPFAM" id="SSF63829">
    <property type="entry name" value="Calcium-dependent phosphotriesterase"/>
    <property type="match status" value="1"/>
</dbReference>
<dbReference type="Pfam" id="PF08450">
    <property type="entry name" value="SGL"/>
    <property type="match status" value="1"/>
</dbReference>
<dbReference type="InterPro" id="IPR051262">
    <property type="entry name" value="SMP-30/CGR1_Lactonase"/>
</dbReference>
<dbReference type="EMBL" id="CP043641">
    <property type="protein sequence ID" value="QNE35409.1"/>
    <property type="molecule type" value="Genomic_DNA"/>
</dbReference>
<evidence type="ECO:0000313" key="2">
    <source>
        <dbReference type="EMBL" id="QNE35409.1"/>
    </source>
</evidence>
<sequence length="286" mass="30571">MALVSLYTVDVLADGLGHPQGPDLLQDGSLIFAETYTGAIRKLAPNGELSTVARVGGGPNAVSADPDGSIWFTQNGGQAGQWRSAHSRTPSLSRLTPDLEIEVVATQSGGVPFLAPHDLARGADGSIYMTDSGTWDPEDRSEPGRIIRRRVNGDVETVAELGNVYPSGVAVERDGAVVWAECYTNRLYRKYPGEAPQLIRTLPGDHVPECIKSGPEGTLWVAGLFTEGIAVLDRFGRDLDFIRTGGLPLNCALSETDLFVTDLGPFDEELDPAVAQMGGRILRISL</sequence>
<evidence type="ECO:0000313" key="3">
    <source>
        <dbReference type="Proteomes" id="UP000515511"/>
    </source>
</evidence>
<feature type="domain" description="SMP-30/Gluconolactonase/LRE-like region" evidence="1">
    <location>
        <begin position="26"/>
        <end position="261"/>
    </location>
</feature>
<dbReference type="InterPro" id="IPR013658">
    <property type="entry name" value="SGL"/>
</dbReference>
<dbReference type="PANTHER" id="PTHR47572">
    <property type="entry name" value="LIPOPROTEIN-RELATED"/>
    <property type="match status" value="1"/>
</dbReference>